<gene>
    <name evidence="4" type="ORF">RM532_01895</name>
</gene>
<dbReference type="SUPFAM" id="SSF54637">
    <property type="entry name" value="Thioesterase/thiol ester dehydrase-isomerase"/>
    <property type="match status" value="1"/>
</dbReference>
<dbReference type="Proteomes" id="UP001251857">
    <property type="component" value="Unassembled WGS sequence"/>
</dbReference>
<organism evidence="4 5">
    <name type="scientific">Spectribacter hydrogenoxidans</name>
    <dbReference type="NCBI Taxonomy" id="3075608"/>
    <lineage>
        <taxon>Bacteria</taxon>
        <taxon>Pseudomonadati</taxon>
        <taxon>Pseudomonadota</taxon>
        <taxon>Gammaproteobacteria</taxon>
        <taxon>Salinisphaerales</taxon>
        <taxon>Salinisphaeraceae</taxon>
        <taxon>Spectribacter</taxon>
    </lineage>
</organism>
<evidence type="ECO:0000313" key="5">
    <source>
        <dbReference type="Proteomes" id="UP001251857"/>
    </source>
</evidence>
<evidence type="ECO:0000313" key="4">
    <source>
        <dbReference type="EMBL" id="MDT0633704.1"/>
    </source>
</evidence>
<dbReference type="NCBIfam" id="TIGR00051">
    <property type="entry name" value="YbgC/FadM family acyl-CoA thioesterase"/>
    <property type="match status" value="1"/>
</dbReference>
<dbReference type="PANTHER" id="PTHR31793:SF27">
    <property type="entry name" value="NOVEL THIOESTERASE SUPERFAMILY DOMAIN AND SAPOSIN A-TYPE DOMAIN CONTAINING PROTEIN (0610012H03RIK)"/>
    <property type="match status" value="1"/>
</dbReference>
<comment type="caution">
    <text evidence="4">The sequence shown here is derived from an EMBL/GenBank/DDBJ whole genome shotgun (WGS) entry which is preliminary data.</text>
</comment>
<dbReference type="InterPro" id="IPR029069">
    <property type="entry name" value="HotDog_dom_sf"/>
</dbReference>
<dbReference type="PROSITE" id="PS01328">
    <property type="entry name" value="4HBCOA_THIOESTERASE"/>
    <property type="match status" value="1"/>
</dbReference>
<keyword evidence="2 4" id="KW-0378">Hydrolase</keyword>
<name>A0ABU3BWN1_9GAMM</name>
<reference evidence="4 5" key="1">
    <citation type="submission" date="2023-09" db="EMBL/GenBank/DDBJ databases">
        <authorList>
            <person name="Rey-Velasco X."/>
        </authorList>
    </citation>
    <scope>NUCLEOTIDE SEQUENCE [LARGE SCALE GENOMIC DNA]</scope>
    <source>
        <strain evidence="4 5">W335</strain>
    </source>
</reference>
<dbReference type="InterPro" id="IPR050563">
    <property type="entry name" value="4-hydroxybenzoyl-CoA_TE"/>
</dbReference>
<keyword evidence="5" id="KW-1185">Reference proteome</keyword>
<dbReference type="EMBL" id="JAVRIB010000002">
    <property type="protein sequence ID" value="MDT0633704.1"/>
    <property type="molecule type" value="Genomic_DNA"/>
</dbReference>
<evidence type="ECO:0000259" key="3">
    <source>
        <dbReference type="Pfam" id="PF03061"/>
    </source>
</evidence>
<dbReference type="InterPro" id="IPR008272">
    <property type="entry name" value="HB-CoA_thioesterase_AS"/>
</dbReference>
<dbReference type="EC" id="3.1.2.-" evidence="4"/>
<dbReference type="CDD" id="cd00586">
    <property type="entry name" value="4HBT"/>
    <property type="match status" value="1"/>
</dbReference>
<dbReference type="GO" id="GO:0016787">
    <property type="term" value="F:hydrolase activity"/>
    <property type="evidence" value="ECO:0007669"/>
    <property type="project" value="UniProtKB-KW"/>
</dbReference>
<comment type="similarity">
    <text evidence="1">Belongs to the 4-hydroxybenzoyl-CoA thioesterase family.</text>
</comment>
<dbReference type="RefSeq" id="WP_311651422.1">
    <property type="nucleotide sequence ID" value="NZ_JAVRIB010000002.1"/>
</dbReference>
<dbReference type="Pfam" id="PF03061">
    <property type="entry name" value="4HBT"/>
    <property type="match status" value="1"/>
</dbReference>
<proteinExistence type="inferred from homology"/>
<dbReference type="InterPro" id="IPR006683">
    <property type="entry name" value="Thioestr_dom"/>
</dbReference>
<sequence>MAGADTIFRFSHPLRVRWAECDLQGIVFFGRYYEYFDIGMTEYLRALGVAYPRDFLAAGGDLFIKHSECDHQGSARFDEIIDIDTRIARLGRSSIVFEFRVARAGEALANGQIVYVFADPEARTTLALPADFRAAVESFETFDDKE</sequence>
<feature type="domain" description="Thioesterase" evidence="3">
    <location>
        <begin position="24"/>
        <end position="106"/>
    </location>
</feature>
<evidence type="ECO:0000256" key="1">
    <source>
        <dbReference type="ARBA" id="ARBA00005953"/>
    </source>
</evidence>
<evidence type="ECO:0000256" key="2">
    <source>
        <dbReference type="ARBA" id="ARBA00022801"/>
    </source>
</evidence>
<dbReference type="PANTHER" id="PTHR31793">
    <property type="entry name" value="4-HYDROXYBENZOYL-COA THIOESTERASE FAMILY MEMBER"/>
    <property type="match status" value="1"/>
</dbReference>
<dbReference type="Gene3D" id="3.10.129.10">
    <property type="entry name" value="Hotdog Thioesterase"/>
    <property type="match status" value="1"/>
</dbReference>
<accession>A0ABU3BWN1</accession>
<protein>
    <submittedName>
        <fullName evidence="4">Thioesterase family protein</fullName>
        <ecNumber evidence="4">3.1.2.-</ecNumber>
    </submittedName>
</protein>
<dbReference type="InterPro" id="IPR006684">
    <property type="entry name" value="YbgC/YbaW"/>
</dbReference>
<dbReference type="PIRSF" id="PIRSF003230">
    <property type="entry name" value="YbgC"/>
    <property type="match status" value="1"/>
</dbReference>